<comment type="function">
    <text evidence="2">Catalyzes the condensation of 4-aminobenzoate (pABA) with 5-phospho-alpha-D-ribose 1-diphosphate (PRPP) to produce beta-ribofuranosylaminobenzene 5'-phosphate (beta-RFA-P).</text>
</comment>
<dbReference type="InterPro" id="IPR006204">
    <property type="entry name" value="GHMP_kinase_N_dom"/>
</dbReference>
<comment type="catalytic activity">
    <reaction evidence="2">
        <text>5-phospho-alpha-D-ribose 1-diphosphate + 4-hydroxybenzoate + H(+) = 4-(beta-D-ribofuranosyl)phenol 5'-phosphate + CO2 + diphosphate</text>
        <dbReference type="Rhea" id="RHEA:48556"/>
        <dbReference type="ChEBI" id="CHEBI:15378"/>
        <dbReference type="ChEBI" id="CHEBI:16526"/>
        <dbReference type="ChEBI" id="CHEBI:17879"/>
        <dbReference type="ChEBI" id="CHEBI:33019"/>
        <dbReference type="ChEBI" id="CHEBI:58017"/>
        <dbReference type="ChEBI" id="CHEBI:82767"/>
        <dbReference type="EC" id="2.4.2.54"/>
    </reaction>
</comment>
<dbReference type="InterPro" id="IPR004422">
    <property type="entry name" value="RFAP_synthase"/>
</dbReference>
<dbReference type="EC" id="2.4.2.54" evidence="2"/>
<comment type="caution">
    <text evidence="5">The sequence shown here is derived from an EMBL/GenBank/DDBJ whole genome shotgun (WGS) entry which is preliminary data.</text>
</comment>
<dbReference type="GO" id="GO:0043793">
    <property type="term" value="F:beta-ribofuranosylaminobenzene 5'-phosphate synthase activity"/>
    <property type="evidence" value="ECO:0007669"/>
    <property type="project" value="UniProtKB-EC"/>
</dbReference>
<dbReference type="Gene3D" id="3.30.230.10">
    <property type="match status" value="1"/>
</dbReference>
<comment type="subunit">
    <text evidence="2">Homodimer.</text>
</comment>
<dbReference type="UniPathway" id="UPA00065"/>
<dbReference type="PANTHER" id="PTHR20861:SF6">
    <property type="entry name" value="BETA-RIBOFURANOSYLPHENOL 5'-PHOSPHATE SYNTHASE"/>
    <property type="match status" value="1"/>
</dbReference>
<comment type="similarity">
    <text evidence="2">Belongs to the beta-RFA-P synthase family.</text>
</comment>
<dbReference type="PIRSF" id="PIRSF004884">
    <property type="entry name" value="Sugar_kin_arch"/>
    <property type="match status" value="1"/>
</dbReference>
<dbReference type="AlphaFoldDB" id="A0A832ZTD3"/>
<organism evidence="5 6">
    <name type="scientific">Pyrodictium delaneyi</name>
    <dbReference type="NCBI Taxonomy" id="1273541"/>
    <lineage>
        <taxon>Archaea</taxon>
        <taxon>Thermoproteota</taxon>
        <taxon>Thermoprotei</taxon>
        <taxon>Desulfurococcales</taxon>
        <taxon>Pyrodictiaceae</taxon>
        <taxon>Pyrodictium</taxon>
    </lineage>
</organism>
<dbReference type="Pfam" id="PF08544">
    <property type="entry name" value="GHMP_kinases_C"/>
    <property type="match status" value="1"/>
</dbReference>
<evidence type="ECO:0000259" key="4">
    <source>
        <dbReference type="Pfam" id="PF08544"/>
    </source>
</evidence>
<dbReference type="Proteomes" id="UP000600071">
    <property type="component" value="Unassembled WGS sequence"/>
</dbReference>
<accession>A0A832ZTD3</accession>
<evidence type="ECO:0000256" key="1">
    <source>
        <dbReference type="ARBA" id="ARBA00022679"/>
    </source>
</evidence>
<sequence length="341" mass="37315">MMTRFSAEERLCGHALRWQIMDRLGVVRVETGARLHLGFYGLCSNSERVLGGIGIAVDGAGYVLEARRSSNDSVKGCDSERAYWILEKAKKRLGVEKPIEIRIEKCIPSHVGLGSTTQLTLALYTALAKLMGMDATRAVNAARRGPYSGIGVGVFLYGGFILDAGVRASAKDNTAKPALRGEMPEEWRIVAIIPKTSWRVQEGHHEEELMLIPRGSMDMCCRAMYALLRMVVPGIAERDFQLFASGVEEIQRLTGSYFSGAQSGLFCCTESQEAAEKLRKVGAKGIGQSSWGPLVYGFFPSGSSAVRAFSMLRDSYKDRGLVLLLKPRNSGARIMESFGSL</sequence>
<dbReference type="InterPro" id="IPR014721">
    <property type="entry name" value="Ribsml_uS5_D2-typ_fold_subgr"/>
</dbReference>
<evidence type="ECO:0000256" key="2">
    <source>
        <dbReference type="PIRNR" id="PIRNR004884"/>
    </source>
</evidence>
<feature type="domain" description="GHMP kinase N-terminal" evidence="3">
    <location>
        <begin position="83"/>
        <end position="140"/>
    </location>
</feature>
<gene>
    <name evidence="5" type="ORF">EYH50_02205</name>
</gene>
<comment type="pathway">
    <text evidence="2">Cofactor biosynthesis; 5,6,7,8-tetrahydromethanopterin biosynthesis.</text>
</comment>
<reference evidence="5" key="1">
    <citation type="journal article" date="2020" name="ISME J.">
        <title>Gammaproteobacteria mediating utilization of methyl-, sulfur- and petroleum organic compounds in deep ocean hydrothermal plumes.</title>
        <authorList>
            <person name="Zhou Z."/>
            <person name="Liu Y."/>
            <person name="Pan J."/>
            <person name="Cron B.R."/>
            <person name="Toner B.M."/>
            <person name="Anantharaman K."/>
            <person name="Breier J.A."/>
            <person name="Dick G.J."/>
            <person name="Li M."/>
        </authorList>
    </citation>
    <scope>NUCLEOTIDE SEQUENCE</scope>
    <source>
        <strain evidence="5">SZUA-1523</strain>
    </source>
</reference>
<evidence type="ECO:0000313" key="6">
    <source>
        <dbReference type="Proteomes" id="UP000600071"/>
    </source>
</evidence>
<evidence type="ECO:0000259" key="3">
    <source>
        <dbReference type="Pfam" id="PF00288"/>
    </source>
</evidence>
<dbReference type="GO" id="GO:0005524">
    <property type="term" value="F:ATP binding"/>
    <property type="evidence" value="ECO:0007669"/>
    <property type="project" value="UniProtKB-UniRule"/>
</dbReference>
<keyword evidence="2" id="KW-0328">Glycosyltransferase</keyword>
<protein>
    <recommendedName>
        <fullName evidence="2">Beta-ribofuranosylaminobenzene 5'-phosphate synthase</fullName>
        <shortName evidence="2">Beta-RFA-P synthase</shortName>
        <ecNumber evidence="2">2.4.2.54</ecNumber>
    </recommendedName>
</protein>
<dbReference type="InterPro" id="IPR020568">
    <property type="entry name" value="Ribosomal_Su5_D2-typ_SF"/>
</dbReference>
<dbReference type="PANTHER" id="PTHR20861">
    <property type="entry name" value="HOMOSERINE/4-DIPHOSPHOCYTIDYL-2-C-METHYL-D-ERYTHRITOL KINASE"/>
    <property type="match status" value="1"/>
</dbReference>
<dbReference type="InterPro" id="IPR013750">
    <property type="entry name" value="GHMP_kinase_C_dom"/>
</dbReference>
<evidence type="ECO:0000313" key="5">
    <source>
        <dbReference type="EMBL" id="HIQ23844.1"/>
    </source>
</evidence>
<proteinExistence type="inferred from homology"/>
<keyword evidence="1 2" id="KW-0808">Transferase</keyword>
<dbReference type="Pfam" id="PF00288">
    <property type="entry name" value="GHMP_kinases_N"/>
    <property type="match status" value="1"/>
</dbReference>
<name>A0A832ZTD3_9CREN</name>
<feature type="domain" description="GHMP kinase C-terminal" evidence="4">
    <location>
        <begin position="233"/>
        <end position="317"/>
    </location>
</feature>
<dbReference type="EMBL" id="DQVR01000048">
    <property type="protein sequence ID" value="HIQ23844.1"/>
    <property type="molecule type" value="Genomic_DNA"/>
</dbReference>
<dbReference type="SUPFAM" id="SSF54211">
    <property type="entry name" value="Ribosomal protein S5 domain 2-like"/>
    <property type="match status" value="1"/>
</dbReference>